<evidence type="ECO:0000313" key="11">
    <source>
        <dbReference type="Proteomes" id="UP000886725"/>
    </source>
</evidence>
<reference evidence="10" key="1">
    <citation type="submission" date="2020-10" db="EMBL/GenBank/DDBJ databases">
        <authorList>
            <person name="Gilroy R."/>
        </authorList>
    </citation>
    <scope>NUCLEOTIDE SEQUENCE</scope>
    <source>
        <strain evidence="10">CHK165-10780</strain>
    </source>
</reference>
<evidence type="ECO:0000256" key="1">
    <source>
        <dbReference type="ARBA" id="ARBA00001849"/>
    </source>
</evidence>
<dbReference type="PROSITE" id="PS50126">
    <property type="entry name" value="S1"/>
    <property type="match status" value="1"/>
</dbReference>
<dbReference type="PANTHER" id="PTHR23355">
    <property type="entry name" value="RIBONUCLEASE"/>
    <property type="match status" value="1"/>
</dbReference>
<dbReference type="Pfam" id="PF00575">
    <property type="entry name" value="S1"/>
    <property type="match status" value="1"/>
</dbReference>
<dbReference type="Pfam" id="PF00773">
    <property type="entry name" value="RNB"/>
    <property type="match status" value="1"/>
</dbReference>
<evidence type="ECO:0000256" key="3">
    <source>
        <dbReference type="ARBA" id="ARBA00022490"/>
    </source>
</evidence>
<dbReference type="Pfam" id="PF08206">
    <property type="entry name" value="OB_RNB"/>
    <property type="match status" value="1"/>
</dbReference>
<dbReference type="InterPro" id="IPR050180">
    <property type="entry name" value="RNR_Ribonuclease"/>
</dbReference>
<comment type="caution">
    <text evidence="10">The sequence shown here is derived from an EMBL/GenBank/DDBJ whole genome shotgun (WGS) entry which is preliminary data.</text>
</comment>
<comment type="similarity">
    <text evidence="8">Belongs to the RNR ribonuclease family. RNase R subfamily.</text>
</comment>
<dbReference type="InterPro" id="IPR011129">
    <property type="entry name" value="CSD"/>
</dbReference>
<evidence type="ECO:0000313" key="10">
    <source>
        <dbReference type="EMBL" id="HIQ65097.1"/>
    </source>
</evidence>
<reference evidence="10" key="2">
    <citation type="journal article" date="2021" name="PeerJ">
        <title>Extensive microbial diversity within the chicken gut microbiome revealed by metagenomics and culture.</title>
        <authorList>
            <person name="Gilroy R."/>
            <person name="Ravi A."/>
            <person name="Getino M."/>
            <person name="Pursley I."/>
            <person name="Horton D.L."/>
            <person name="Alikhan N.F."/>
            <person name="Baker D."/>
            <person name="Gharbi K."/>
            <person name="Hall N."/>
            <person name="Watson M."/>
            <person name="Adriaenssens E.M."/>
            <person name="Foster-Nyarko E."/>
            <person name="Jarju S."/>
            <person name="Secka A."/>
            <person name="Antonio M."/>
            <person name="Oren A."/>
            <person name="Chaudhuri R.R."/>
            <person name="La Ragione R."/>
            <person name="Hildebrand F."/>
            <person name="Pallen M.J."/>
        </authorList>
    </citation>
    <scope>NUCLEOTIDE SEQUENCE</scope>
    <source>
        <strain evidence="10">CHK165-10780</strain>
    </source>
</reference>
<name>A0A9D0Z008_9FIRM</name>
<dbReference type="GO" id="GO:0003723">
    <property type="term" value="F:RNA binding"/>
    <property type="evidence" value="ECO:0007669"/>
    <property type="project" value="UniProtKB-UniRule"/>
</dbReference>
<dbReference type="Proteomes" id="UP000886725">
    <property type="component" value="Unassembled WGS sequence"/>
</dbReference>
<dbReference type="PANTHER" id="PTHR23355:SF9">
    <property type="entry name" value="DIS3-LIKE EXONUCLEASE 2"/>
    <property type="match status" value="1"/>
</dbReference>
<dbReference type="Gene3D" id="2.40.50.140">
    <property type="entry name" value="Nucleic acid-binding proteins"/>
    <property type="match status" value="2"/>
</dbReference>
<dbReference type="EMBL" id="DVFU01000097">
    <property type="protein sequence ID" value="HIQ65097.1"/>
    <property type="molecule type" value="Genomic_DNA"/>
</dbReference>
<dbReference type="GO" id="GO:0008859">
    <property type="term" value="F:exoribonuclease II activity"/>
    <property type="evidence" value="ECO:0007669"/>
    <property type="project" value="UniProtKB-UniRule"/>
</dbReference>
<gene>
    <name evidence="8 10" type="primary">rnr</name>
    <name evidence="10" type="ORF">IAC85_05095</name>
</gene>
<accession>A0A9D0Z008</accession>
<evidence type="ECO:0000256" key="8">
    <source>
        <dbReference type="HAMAP-Rule" id="MF_01895"/>
    </source>
</evidence>
<dbReference type="GO" id="GO:0006402">
    <property type="term" value="P:mRNA catabolic process"/>
    <property type="evidence" value="ECO:0007669"/>
    <property type="project" value="TreeGrafter"/>
</dbReference>
<comment type="catalytic activity">
    <reaction evidence="1 8">
        <text>Exonucleolytic cleavage in the 3'- to 5'-direction to yield nucleoside 5'-phosphates.</text>
        <dbReference type="EC" id="3.1.13.1"/>
    </reaction>
</comment>
<dbReference type="SMART" id="SM00316">
    <property type="entry name" value="S1"/>
    <property type="match status" value="1"/>
</dbReference>
<dbReference type="GO" id="GO:0005829">
    <property type="term" value="C:cytosol"/>
    <property type="evidence" value="ECO:0007669"/>
    <property type="project" value="TreeGrafter"/>
</dbReference>
<dbReference type="InterPro" id="IPR001900">
    <property type="entry name" value="RNase_II/R"/>
</dbReference>
<dbReference type="InterPro" id="IPR022966">
    <property type="entry name" value="RNase_II/R_CS"/>
</dbReference>
<evidence type="ECO:0000259" key="9">
    <source>
        <dbReference type="PROSITE" id="PS50126"/>
    </source>
</evidence>
<dbReference type="InterPro" id="IPR012340">
    <property type="entry name" value="NA-bd_OB-fold"/>
</dbReference>
<dbReference type="AlphaFoldDB" id="A0A9D0Z008"/>
<keyword evidence="5 8" id="KW-0378">Hydrolase</keyword>
<dbReference type="InterPro" id="IPR011805">
    <property type="entry name" value="RNase_R"/>
</dbReference>
<organism evidence="10 11">
    <name type="scientific">Candidatus Faecenecus gallistercoris</name>
    <dbReference type="NCBI Taxonomy" id="2840793"/>
    <lineage>
        <taxon>Bacteria</taxon>
        <taxon>Bacillati</taxon>
        <taxon>Bacillota</taxon>
        <taxon>Bacillota incertae sedis</taxon>
        <taxon>Candidatus Faecenecus</taxon>
    </lineage>
</organism>
<keyword evidence="6 8" id="KW-0269">Exonuclease</keyword>
<keyword evidence="7 8" id="KW-0694">RNA-binding</keyword>
<evidence type="ECO:0000256" key="6">
    <source>
        <dbReference type="ARBA" id="ARBA00022839"/>
    </source>
</evidence>
<evidence type="ECO:0000256" key="7">
    <source>
        <dbReference type="ARBA" id="ARBA00022884"/>
    </source>
</evidence>
<sequence length="733" mass="84342">MKERVLEILKSSDKALSLEELDNALGLTTVQEFQELQQVTKELTDESILYHSNKDRYMLIENSPLIKGILRANRKGFGFVEGGDPSRQDDDIYISQENMNGAIHGDEVLVEVTSKKNVDRKEGRVLRIVKRNLSTLVGEINFHKGTGIITPDDKKIKMQLEIPRENALGAVDGHKVLAEITKNISGNRFKGRVLKILGHKNDPGVDILSVVYKYKIDDTFNDDTIKELDDIPEEVSEEEMKGRTDLRNQMIFTIDGDDTKDIDDAISIKKLQNGNYELGVHIADVSYYVKEGSAIDQEAMERGTSVYLVDRVIPMLPHKLSNGICSLNPGVDRLAVSCVMEINHKGKVVNYNIFPSVIRSNIQMTYKKVNMILEQNQVPEGYEPYKDALLQMKELADIIRKEKHERGYIDFDVDEAKILVDENCHPTQIVKRERGAGEKLIEDFMIVANETVATHIYYMNLPFIYRVHEYPKEEKIRGFLSFVSTLGYHYNGNLKDLSPRTTQKLLDFLKDKKEYKILSSLLLRCMQKAVYKPENLGHYGLASKCYTHFTSPIRRYPDTTVHRLLHTYLFDGDISSTTVAHWEEKLPYVAELASSKEMASVNCEREVEDMKMAEYMEDHIGEEYEGMISSVMSFGMFIELDNLVEGLVHISEMDDFYHYDETTLTLTGEKTHKVYRIGDRIKVRVVKASREDKTIDFEIVGAEKKEEKKEQKKEHFFDKFKGKHKFHKKRLTK</sequence>
<dbReference type="InterPro" id="IPR003029">
    <property type="entry name" value="S1_domain"/>
</dbReference>
<dbReference type="Pfam" id="PF17876">
    <property type="entry name" value="CSD2"/>
    <property type="match status" value="1"/>
</dbReference>
<dbReference type="HAMAP" id="MF_01895">
    <property type="entry name" value="RNase_R"/>
    <property type="match status" value="1"/>
</dbReference>
<keyword evidence="4 8" id="KW-0540">Nuclease</keyword>
<dbReference type="EC" id="3.1.13.1" evidence="8"/>
<dbReference type="InterPro" id="IPR004476">
    <property type="entry name" value="RNase_II/RNase_R"/>
</dbReference>
<comment type="function">
    <text evidence="8">3'-5' exoribonuclease that releases 5'-nucleoside monophosphates and is involved in maturation of structured RNAs.</text>
</comment>
<keyword evidence="3 8" id="KW-0963">Cytoplasm</keyword>
<dbReference type="CDD" id="cd04471">
    <property type="entry name" value="S1_RNase_R"/>
    <property type="match status" value="1"/>
</dbReference>
<dbReference type="InterPro" id="IPR040476">
    <property type="entry name" value="CSD2"/>
</dbReference>
<feature type="domain" description="S1 motif" evidence="9">
    <location>
        <begin position="621"/>
        <end position="700"/>
    </location>
</feature>
<dbReference type="SUPFAM" id="SSF50249">
    <property type="entry name" value="Nucleic acid-binding proteins"/>
    <property type="match status" value="4"/>
</dbReference>
<dbReference type="InterPro" id="IPR013223">
    <property type="entry name" value="RNase_B_OB_dom"/>
</dbReference>
<protein>
    <recommendedName>
        <fullName evidence="8">Ribonuclease R</fullName>
        <shortName evidence="8">RNase R</shortName>
        <ecNumber evidence="8">3.1.13.1</ecNumber>
    </recommendedName>
</protein>
<comment type="subcellular location">
    <subcellularLocation>
        <location evidence="2 8">Cytoplasm</location>
    </subcellularLocation>
</comment>
<evidence type="ECO:0000256" key="4">
    <source>
        <dbReference type="ARBA" id="ARBA00022722"/>
    </source>
</evidence>
<dbReference type="NCBIfam" id="TIGR02063">
    <property type="entry name" value="RNase_R"/>
    <property type="match status" value="1"/>
</dbReference>
<dbReference type="SMART" id="SM00357">
    <property type="entry name" value="CSP"/>
    <property type="match status" value="1"/>
</dbReference>
<evidence type="ECO:0000256" key="2">
    <source>
        <dbReference type="ARBA" id="ARBA00004496"/>
    </source>
</evidence>
<proteinExistence type="inferred from homology"/>
<evidence type="ECO:0000256" key="5">
    <source>
        <dbReference type="ARBA" id="ARBA00022801"/>
    </source>
</evidence>
<dbReference type="PROSITE" id="PS01175">
    <property type="entry name" value="RIBONUCLEASE_II"/>
    <property type="match status" value="1"/>
</dbReference>
<dbReference type="NCBIfam" id="TIGR00358">
    <property type="entry name" value="3_prime_RNase"/>
    <property type="match status" value="1"/>
</dbReference>
<dbReference type="SMART" id="SM00955">
    <property type="entry name" value="RNB"/>
    <property type="match status" value="1"/>
</dbReference>